<dbReference type="EMBL" id="JAHRIO010083756">
    <property type="protein sequence ID" value="MEQ2186395.1"/>
    <property type="molecule type" value="Genomic_DNA"/>
</dbReference>
<organism evidence="3 4">
    <name type="scientific">Goodea atripinnis</name>
    <dbReference type="NCBI Taxonomy" id="208336"/>
    <lineage>
        <taxon>Eukaryota</taxon>
        <taxon>Metazoa</taxon>
        <taxon>Chordata</taxon>
        <taxon>Craniata</taxon>
        <taxon>Vertebrata</taxon>
        <taxon>Euteleostomi</taxon>
        <taxon>Actinopterygii</taxon>
        <taxon>Neopterygii</taxon>
        <taxon>Teleostei</taxon>
        <taxon>Neoteleostei</taxon>
        <taxon>Acanthomorphata</taxon>
        <taxon>Ovalentaria</taxon>
        <taxon>Atherinomorphae</taxon>
        <taxon>Cyprinodontiformes</taxon>
        <taxon>Goodeidae</taxon>
        <taxon>Goodea</taxon>
    </lineage>
</organism>
<evidence type="ECO:0000313" key="3">
    <source>
        <dbReference type="EMBL" id="MEQ2186395.1"/>
    </source>
</evidence>
<name>A0ABV0PSA7_9TELE</name>
<reference evidence="3 4" key="1">
    <citation type="submission" date="2021-06" db="EMBL/GenBank/DDBJ databases">
        <authorList>
            <person name="Palmer J.M."/>
        </authorList>
    </citation>
    <scope>NUCLEOTIDE SEQUENCE [LARGE SCALE GENOMIC DNA]</scope>
    <source>
        <strain evidence="3 4">GA_2019</strain>
        <tissue evidence="3">Muscle</tissue>
    </source>
</reference>
<keyword evidence="1" id="KW-0732">Signal</keyword>
<feature type="domain" description="Plexin TIG" evidence="2">
    <location>
        <begin position="63"/>
        <end position="118"/>
    </location>
</feature>
<feature type="chain" id="PRO_5046317640" evidence="1">
    <location>
        <begin position="32"/>
        <end position="122"/>
    </location>
</feature>
<dbReference type="InterPro" id="IPR041019">
    <property type="entry name" value="TIG1_plexin"/>
</dbReference>
<accession>A0ABV0PSA7</accession>
<protein>
    <submittedName>
        <fullName evidence="3">Plexin A3</fullName>
    </submittedName>
</protein>
<sequence>MNGFMCGRMNGTLSVLIILRVSLRFYPDVLSVSVSLKESCDKWEEPQHFNTRLDQCVDISVTPSNMSVTSPATQNVPELSGGVTCVFEALTETPGQVQAKGQVVCMSPSLKDLPAHTPPYGE</sequence>
<keyword evidence="4" id="KW-1185">Reference proteome</keyword>
<dbReference type="InterPro" id="IPR013783">
    <property type="entry name" value="Ig-like_fold"/>
</dbReference>
<dbReference type="Pfam" id="PF17960">
    <property type="entry name" value="TIG_plexin"/>
    <property type="match status" value="1"/>
</dbReference>
<evidence type="ECO:0000313" key="4">
    <source>
        <dbReference type="Proteomes" id="UP001476798"/>
    </source>
</evidence>
<evidence type="ECO:0000256" key="1">
    <source>
        <dbReference type="SAM" id="SignalP"/>
    </source>
</evidence>
<feature type="signal peptide" evidence="1">
    <location>
        <begin position="1"/>
        <end position="31"/>
    </location>
</feature>
<dbReference type="Gene3D" id="2.60.40.10">
    <property type="entry name" value="Immunoglobulins"/>
    <property type="match status" value="1"/>
</dbReference>
<dbReference type="Proteomes" id="UP001476798">
    <property type="component" value="Unassembled WGS sequence"/>
</dbReference>
<gene>
    <name evidence="3" type="primary">PLXNA3_3</name>
    <name evidence="3" type="ORF">GOODEAATRI_028043</name>
</gene>
<evidence type="ECO:0000259" key="2">
    <source>
        <dbReference type="Pfam" id="PF17960"/>
    </source>
</evidence>
<comment type="caution">
    <text evidence="3">The sequence shown here is derived from an EMBL/GenBank/DDBJ whole genome shotgun (WGS) entry which is preliminary data.</text>
</comment>
<proteinExistence type="predicted"/>